<feature type="compositionally biased region" description="Low complexity" evidence="1">
    <location>
        <begin position="436"/>
        <end position="450"/>
    </location>
</feature>
<feature type="compositionally biased region" description="Polar residues" evidence="1">
    <location>
        <begin position="538"/>
        <end position="547"/>
    </location>
</feature>
<dbReference type="PANTHER" id="PTHR37327">
    <property type="entry name" value="CHROMOSOME 1, WHOLE GENOME SHOTGUN SEQUENCE"/>
    <property type="match status" value="1"/>
</dbReference>
<feature type="region of interest" description="Disordered" evidence="1">
    <location>
        <begin position="234"/>
        <end position="258"/>
    </location>
</feature>
<feature type="compositionally biased region" description="Basic and acidic residues" evidence="1">
    <location>
        <begin position="484"/>
        <end position="494"/>
    </location>
</feature>
<name>A0ABP1CKF2_9APHY</name>
<feature type="compositionally biased region" description="Low complexity" evidence="1">
    <location>
        <begin position="528"/>
        <end position="537"/>
    </location>
</feature>
<dbReference type="Proteomes" id="UP001497453">
    <property type="component" value="Chromosome 1"/>
</dbReference>
<keyword evidence="3" id="KW-1185">Reference proteome</keyword>
<accession>A0ABP1CKF2</accession>
<reference evidence="3" key="1">
    <citation type="submission" date="2024-04" db="EMBL/GenBank/DDBJ databases">
        <authorList>
            <person name="Shaw F."/>
            <person name="Minotto A."/>
        </authorList>
    </citation>
    <scope>NUCLEOTIDE SEQUENCE [LARGE SCALE GENOMIC DNA]</scope>
</reference>
<dbReference type="PANTHER" id="PTHR37327:SF1">
    <property type="entry name" value="MICROTUBULE INTERACTING AND TRANSPORT DOMAIN-CONTAINING PROTEIN"/>
    <property type="match status" value="1"/>
</dbReference>
<feature type="region of interest" description="Disordered" evidence="1">
    <location>
        <begin position="289"/>
        <end position="353"/>
    </location>
</feature>
<feature type="region of interest" description="Disordered" evidence="1">
    <location>
        <begin position="1"/>
        <end position="190"/>
    </location>
</feature>
<evidence type="ECO:0000313" key="3">
    <source>
        <dbReference type="Proteomes" id="UP001497453"/>
    </source>
</evidence>
<feature type="compositionally biased region" description="Basic and acidic residues" evidence="1">
    <location>
        <begin position="234"/>
        <end position="243"/>
    </location>
</feature>
<dbReference type="EMBL" id="OZ037944">
    <property type="protein sequence ID" value="CAL1696160.1"/>
    <property type="molecule type" value="Genomic_DNA"/>
</dbReference>
<feature type="compositionally biased region" description="Polar residues" evidence="1">
    <location>
        <begin position="610"/>
        <end position="639"/>
    </location>
</feature>
<feature type="region of interest" description="Disordered" evidence="1">
    <location>
        <begin position="373"/>
        <end position="680"/>
    </location>
</feature>
<feature type="compositionally biased region" description="Low complexity" evidence="1">
    <location>
        <begin position="106"/>
        <end position="118"/>
    </location>
</feature>
<feature type="compositionally biased region" description="Basic and acidic residues" evidence="1">
    <location>
        <begin position="175"/>
        <end position="185"/>
    </location>
</feature>
<proteinExistence type="predicted"/>
<sequence length="969" mass="103571">MELDWETRPLSIAPKSREWHTAQNHAGPSSATSSSSAFMSRRRSTAVHVPPPGPPPSQPIPHVPMIINHHDDRDEFQFASSSSPSYDTPEFHNSFEPQPYSYSRPSASANLAAVAAFSQRHAHPSPSPIASSSADNLSDPPPRSMLRNGTRSPVQTHDIIPDRLLLSPQEPQPPSDRRPSSERRPSSRSALTKALELARQAVQLDSKNDDPYGAVLAYSKSVALLSEVMERVMRGEDSSESHRRGNGRRRSVVAQEEEVKRLKSIHDTYADRMNILSLIYNIPLPAHSPSSGYASSTTSVSTVSTQPSSPSSTSPLSESSNGLRSRTSSTSSQHSSDELRGSSETARPHADDSDGMLAIGAAMFTLDTSMSPRTPVGPSVHPYAASSVQPLPPSPTASRTAVASPPRLAVGRPRASSTLPPPAPPPTTLPPPAPTPSIIEPAPEPSISPSLRHHEPSVVGRTRGLSINHKRTGSGSKLAALQEEAERSEDRITIEPDLLAPADADENAVRRSNNRDSHPLPPLPSPAPSSVESATTPRNAVNGSDSVPPSPHFSSRPRGDSTVSTRSAVIPTNHQPLINNSTTMGTIFQRRNKTSAPPPSATGTSPTDSEVSLSKLTASSLPASTVSSLGMSNNRSRAVSQPGRRPSAATYPFPPQSAGANNAQPTGQPRKVSIPSKLGPGAPQIKINTALLSPPLGSAMLEMAPLVPPPPIPHGNIPTAPMSPLPPSAPSDPLRKPYHMMNLLRQTMVSKTGGYVTRRLHVPQEVWSQGGAKLTNIPEKIRVVEVLCSALEELQSWSVEYFGAGNVSSGMSLGIGSIGKKEGEAWATKLEEFSSVCDGVVGNFGKKLGVGEGFVTKKSSGVTSWGGKLTRQFDKFTNGKNLDSPAMYVQGLAKLFSQAQILDEHTKAIQTQPIAPLYAVFSAELRAAIEHKLKHASEFFAKVVLTFVIRDMALLLDKYVKKCEKWLAE</sequence>
<protein>
    <recommendedName>
        <fullName evidence="4">MIT domain-containing protein</fullName>
    </recommendedName>
</protein>
<gene>
    <name evidence="2" type="ORF">GFSPODELE1_LOCUS1068</name>
</gene>
<feature type="compositionally biased region" description="Pro residues" evidence="1">
    <location>
        <begin position="419"/>
        <end position="435"/>
    </location>
</feature>
<evidence type="ECO:0000256" key="1">
    <source>
        <dbReference type="SAM" id="MobiDB-lite"/>
    </source>
</evidence>
<evidence type="ECO:0008006" key="4">
    <source>
        <dbReference type="Google" id="ProtNLM"/>
    </source>
</evidence>
<evidence type="ECO:0000313" key="2">
    <source>
        <dbReference type="EMBL" id="CAL1696160.1"/>
    </source>
</evidence>
<feature type="compositionally biased region" description="Basic and acidic residues" evidence="1">
    <location>
        <begin position="507"/>
        <end position="518"/>
    </location>
</feature>
<feature type="compositionally biased region" description="Basic and acidic residues" evidence="1">
    <location>
        <begin position="335"/>
        <end position="352"/>
    </location>
</feature>
<feature type="compositionally biased region" description="Low complexity" evidence="1">
    <location>
        <begin position="289"/>
        <end position="334"/>
    </location>
</feature>
<feature type="compositionally biased region" description="Polar residues" evidence="1">
    <location>
        <begin position="561"/>
        <end position="586"/>
    </location>
</feature>
<feature type="compositionally biased region" description="Polar residues" evidence="1">
    <location>
        <begin position="658"/>
        <end position="667"/>
    </location>
</feature>
<organism evidence="2 3">
    <name type="scientific">Somion occarium</name>
    <dbReference type="NCBI Taxonomy" id="3059160"/>
    <lineage>
        <taxon>Eukaryota</taxon>
        <taxon>Fungi</taxon>
        <taxon>Dikarya</taxon>
        <taxon>Basidiomycota</taxon>
        <taxon>Agaricomycotina</taxon>
        <taxon>Agaricomycetes</taxon>
        <taxon>Polyporales</taxon>
        <taxon>Cerrenaceae</taxon>
        <taxon>Somion</taxon>
    </lineage>
</organism>
<feature type="compositionally biased region" description="Low complexity" evidence="1">
    <location>
        <begin position="29"/>
        <end position="39"/>
    </location>
</feature>
<feature type="compositionally biased region" description="Pro residues" evidence="1">
    <location>
        <begin position="49"/>
        <end position="62"/>
    </location>
</feature>